<gene>
    <name evidence="1" type="ORF">BLNAU_3128</name>
</gene>
<evidence type="ECO:0000313" key="1">
    <source>
        <dbReference type="EMBL" id="KAK2962072.1"/>
    </source>
</evidence>
<name>A0ABQ9YE80_9EUKA</name>
<accession>A0ABQ9YE80</accession>
<keyword evidence="2" id="KW-1185">Reference proteome</keyword>
<evidence type="ECO:0000313" key="2">
    <source>
        <dbReference type="Proteomes" id="UP001281761"/>
    </source>
</evidence>
<organism evidence="1 2">
    <name type="scientific">Blattamonas nauphoetae</name>
    <dbReference type="NCBI Taxonomy" id="2049346"/>
    <lineage>
        <taxon>Eukaryota</taxon>
        <taxon>Metamonada</taxon>
        <taxon>Preaxostyla</taxon>
        <taxon>Oxymonadida</taxon>
        <taxon>Blattamonas</taxon>
    </lineage>
</organism>
<proteinExistence type="predicted"/>
<protein>
    <submittedName>
        <fullName evidence="1">Uncharacterized protein</fullName>
    </submittedName>
</protein>
<dbReference type="Proteomes" id="UP001281761">
    <property type="component" value="Unassembled WGS sequence"/>
</dbReference>
<comment type="caution">
    <text evidence="1">The sequence shown here is derived from an EMBL/GenBank/DDBJ whole genome shotgun (WGS) entry which is preliminary data.</text>
</comment>
<dbReference type="EMBL" id="JARBJD010000013">
    <property type="protein sequence ID" value="KAK2962072.1"/>
    <property type="molecule type" value="Genomic_DNA"/>
</dbReference>
<sequence>MDEQNDKWLQLQESERRRNVSLMKKNEKDEEGIFSCGELCPNVSAAQRVHIELNLGRTQERSLEMTIRCSSAFPRRTSFKDEKLRSWTYNSSILSDCGCDDQQRQ</sequence>
<reference evidence="1 2" key="1">
    <citation type="journal article" date="2022" name="bioRxiv">
        <title>Genomics of Preaxostyla Flagellates Illuminates Evolutionary Transitions and the Path Towards Mitochondrial Loss.</title>
        <authorList>
            <person name="Novak L.V.F."/>
            <person name="Treitli S.C."/>
            <person name="Pyrih J."/>
            <person name="Halakuc P."/>
            <person name="Pipaliya S.V."/>
            <person name="Vacek V."/>
            <person name="Brzon O."/>
            <person name="Soukal P."/>
            <person name="Eme L."/>
            <person name="Dacks J.B."/>
            <person name="Karnkowska A."/>
            <person name="Elias M."/>
            <person name="Hampl V."/>
        </authorList>
    </citation>
    <scope>NUCLEOTIDE SEQUENCE [LARGE SCALE GENOMIC DNA]</scope>
    <source>
        <strain evidence="1">NAU3</strain>
        <tissue evidence="1">Gut</tissue>
    </source>
</reference>